<accession>A0A9W9KAZ7</accession>
<gene>
    <name evidence="3" type="ORF">N7532_006509</name>
</gene>
<feature type="compositionally biased region" description="Polar residues" evidence="1">
    <location>
        <begin position="79"/>
        <end position="88"/>
    </location>
</feature>
<reference evidence="3" key="1">
    <citation type="submission" date="2022-11" db="EMBL/GenBank/DDBJ databases">
        <authorList>
            <person name="Petersen C."/>
        </authorList>
    </citation>
    <scope>NUCLEOTIDE SEQUENCE</scope>
    <source>
        <strain evidence="3">IBT 30761</strain>
    </source>
</reference>
<feature type="compositionally biased region" description="Basic residues" evidence="1">
    <location>
        <begin position="92"/>
        <end position="104"/>
    </location>
</feature>
<comment type="caution">
    <text evidence="3">The sequence shown here is derived from an EMBL/GenBank/DDBJ whole genome shotgun (WGS) entry which is preliminary data.</text>
</comment>
<feature type="compositionally biased region" description="Low complexity" evidence="1">
    <location>
        <begin position="105"/>
        <end position="137"/>
    </location>
</feature>
<feature type="domain" description="DNA/RNA-binding" evidence="2">
    <location>
        <begin position="416"/>
        <end position="474"/>
    </location>
</feature>
<dbReference type="PANTHER" id="PTHR15696:SF0">
    <property type="entry name" value="TELOMERASE-BINDING PROTEIN EST1A"/>
    <property type="match status" value="1"/>
</dbReference>
<reference evidence="3" key="2">
    <citation type="journal article" date="2023" name="IMA Fungus">
        <title>Comparative genomic study of the Penicillium genus elucidates a diverse pangenome and 15 lateral gene transfer events.</title>
        <authorList>
            <person name="Petersen C."/>
            <person name="Sorensen T."/>
            <person name="Nielsen M.R."/>
            <person name="Sondergaard T.E."/>
            <person name="Sorensen J.L."/>
            <person name="Fitzpatrick D.A."/>
            <person name="Frisvad J.C."/>
            <person name="Nielsen K.L."/>
        </authorList>
    </citation>
    <scope>NUCLEOTIDE SEQUENCE</scope>
    <source>
        <strain evidence="3">IBT 30761</strain>
    </source>
</reference>
<evidence type="ECO:0000256" key="1">
    <source>
        <dbReference type="SAM" id="MobiDB-lite"/>
    </source>
</evidence>
<dbReference type="OrthoDB" id="2017974at2759"/>
<proteinExistence type="predicted"/>
<dbReference type="GO" id="GO:0070034">
    <property type="term" value="F:telomerase RNA binding"/>
    <property type="evidence" value="ECO:0007669"/>
    <property type="project" value="TreeGrafter"/>
</dbReference>
<sequence>MNPGKFCPVRVAVAEPPLTRHSSPGRSLRRGIPGRPELSMASRGFRPASPPYSSGRQSGLIPDDCTQETLSSRGGRVTKPSSPRTSVTRTDRFRRKPSTPRGRRTPSTTQHQVQTQLLNQNQTQSQNQSNSQSQSQTRSRRARYEEAAESARSGERNYVHSHGDPRAELKRYNSMPNVVLSPNGGDDQGGEMELDEPPSKQLKVSPTVKHPASQGQEQEQEQEKEQKMLSADSPAPHSQYAMVKQLDTNPIGDDQLAQEVRTIYRGLAMVEHKCMKIDKEQAESKAELSAPQWQALISIHSTLLHEHHDFFLASQHPTAKPELKMLAEKYSMPARMWRYGIHSFLEVLRQRLPGSLEYMLNFIYVAYSMVTLLLENIPDFQETWIECLGDLARYRMAIEESDMRDREVWAAVSRYWYNQDADLSPDVGRIQHHLAVLARPDVLAQLFYYTKALVCVRPFPNARESIILLFSGFRGQQYTLAPALIATHSVIFNKGSPTQFVTLANNYLAILRRDIPRLDRKGQEGVFVMSSNFAAILQYGEPERVMAMEFSQTQHTAETAYELALHWTGNDNTEMIHNPAEVISQALSETAIRGSALAFHSLSIFLDYWNDQSAHPGIHTSLAFIWCLAIHPLAMQQLEPMIPWLKIVQYLNTQFLPDTNLEAIARNSYPELGDGLPRQLPEDFFIRGQSWSQLYYSATFFDGAPPEEDRPFIEKSGMDRPRRHRCLWLGVRISTFNRWITYNCLRPEKFEATQLAHDYAPFAATCGGLDSKS</sequence>
<dbReference type="InterPro" id="IPR018834">
    <property type="entry name" value="DNA/RNA-bd_Est1-type"/>
</dbReference>
<dbReference type="Gene3D" id="1.25.40.10">
    <property type="entry name" value="Tetratricopeptide repeat domain"/>
    <property type="match status" value="1"/>
</dbReference>
<dbReference type="GO" id="GO:0042162">
    <property type="term" value="F:telomeric DNA binding"/>
    <property type="evidence" value="ECO:0007669"/>
    <property type="project" value="TreeGrafter"/>
</dbReference>
<dbReference type="Pfam" id="PF10373">
    <property type="entry name" value="EST1_DNA_bind"/>
    <property type="match status" value="1"/>
</dbReference>
<dbReference type="GO" id="GO:0005697">
    <property type="term" value="C:telomerase holoenzyme complex"/>
    <property type="evidence" value="ECO:0007669"/>
    <property type="project" value="TreeGrafter"/>
</dbReference>
<dbReference type="GeneID" id="81357982"/>
<dbReference type="FunFam" id="1.25.40.10:FF:000202">
    <property type="entry name" value="Unplaced genomic scaffold supercont1.7, whole genome shotgun sequence"/>
    <property type="match status" value="1"/>
</dbReference>
<dbReference type="EMBL" id="JAPQKI010000005">
    <property type="protein sequence ID" value="KAJ5099508.1"/>
    <property type="molecule type" value="Genomic_DNA"/>
</dbReference>
<protein>
    <submittedName>
        <fullName evidence="3">DNA/RNA-binding domain E.t1.c1-type</fullName>
    </submittedName>
</protein>
<feature type="region of interest" description="Disordered" evidence="1">
    <location>
        <begin position="14"/>
        <end position="235"/>
    </location>
</feature>
<evidence type="ECO:0000259" key="2">
    <source>
        <dbReference type="Pfam" id="PF10373"/>
    </source>
</evidence>
<feature type="compositionally biased region" description="Basic and acidic residues" evidence="1">
    <location>
        <begin position="152"/>
        <end position="171"/>
    </location>
</feature>
<dbReference type="AlphaFoldDB" id="A0A9W9KAZ7"/>
<evidence type="ECO:0000313" key="4">
    <source>
        <dbReference type="Proteomes" id="UP001149074"/>
    </source>
</evidence>
<dbReference type="PANTHER" id="PTHR15696">
    <property type="entry name" value="SMG-7 SUPPRESSOR WITH MORPHOLOGICAL EFFECT ON GENITALIA PROTEIN 7"/>
    <property type="match status" value="1"/>
</dbReference>
<keyword evidence="4" id="KW-1185">Reference proteome</keyword>
<dbReference type="GO" id="GO:0000184">
    <property type="term" value="P:nuclear-transcribed mRNA catabolic process, nonsense-mediated decay"/>
    <property type="evidence" value="ECO:0007669"/>
    <property type="project" value="TreeGrafter"/>
</dbReference>
<dbReference type="InterPro" id="IPR011990">
    <property type="entry name" value="TPR-like_helical_dom_sf"/>
</dbReference>
<dbReference type="SUPFAM" id="SSF48452">
    <property type="entry name" value="TPR-like"/>
    <property type="match status" value="1"/>
</dbReference>
<evidence type="ECO:0000313" key="3">
    <source>
        <dbReference type="EMBL" id="KAJ5099508.1"/>
    </source>
</evidence>
<dbReference type="Proteomes" id="UP001149074">
    <property type="component" value="Unassembled WGS sequence"/>
</dbReference>
<dbReference type="RefSeq" id="XP_056475162.1">
    <property type="nucleotide sequence ID" value="XM_056619003.1"/>
</dbReference>
<name>A0A9W9KAZ7_9EURO</name>
<dbReference type="InterPro" id="IPR045153">
    <property type="entry name" value="Est1/Ebs1-like"/>
</dbReference>
<organism evidence="3 4">
    <name type="scientific">Penicillium argentinense</name>
    <dbReference type="NCBI Taxonomy" id="1131581"/>
    <lineage>
        <taxon>Eukaryota</taxon>
        <taxon>Fungi</taxon>
        <taxon>Dikarya</taxon>
        <taxon>Ascomycota</taxon>
        <taxon>Pezizomycotina</taxon>
        <taxon>Eurotiomycetes</taxon>
        <taxon>Eurotiomycetidae</taxon>
        <taxon>Eurotiales</taxon>
        <taxon>Aspergillaceae</taxon>
        <taxon>Penicillium</taxon>
    </lineage>
</organism>